<dbReference type="Gene3D" id="1.10.3450.10">
    <property type="entry name" value="TTHA0068-like"/>
    <property type="match status" value="1"/>
</dbReference>
<proteinExistence type="predicted"/>
<dbReference type="AlphaFoldDB" id="A0A2W1JWU5"/>
<evidence type="ECO:0000313" key="2">
    <source>
        <dbReference type="Proteomes" id="UP000248857"/>
    </source>
</evidence>
<organism evidence="1 2">
    <name type="scientific">Acaryochloris thomasi RCC1774</name>
    <dbReference type="NCBI Taxonomy" id="1764569"/>
    <lineage>
        <taxon>Bacteria</taxon>
        <taxon>Bacillati</taxon>
        <taxon>Cyanobacteriota</taxon>
        <taxon>Cyanophyceae</taxon>
        <taxon>Acaryochloridales</taxon>
        <taxon>Acaryochloridaceae</taxon>
        <taxon>Acaryochloris</taxon>
        <taxon>Acaryochloris thomasi</taxon>
    </lineage>
</organism>
<evidence type="ECO:0000313" key="1">
    <source>
        <dbReference type="EMBL" id="PZD74845.1"/>
    </source>
</evidence>
<dbReference type="Proteomes" id="UP000248857">
    <property type="component" value="Unassembled WGS sequence"/>
</dbReference>
<dbReference type="SUPFAM" id="SSF140663">
    <property type="entry name" value="TTHA0068-like"/>
    <property type="match status" value="1"/>
</dbReference>
<gene>
    <name evidence="1" type="ORF">C1752_00729</name>
</gene>
<dbReference type="Pfam" id="PF03745">
    <property type="entry name" value="DUF309"/>
    <property type="match status" value="1"/>
</dbReference>
<dbReference type="InterPro" id="IPR023203">
    <property type="entry name" value="TTHA0068_sf"/>
</dbReference>
<dbReference type="PANTHER" id="PTHR34796">
    <property type="entry name" value="EXPRESSED PROTEIN"/>
    <property type="match status" value="1"/>
</dbReference>
<name>A0A2W1JWU5_9CYAN</name>
<reference evidence="1 2" key="1">
    <citation type="journal article" date="2018" name="Sci. Rep.">
        <title>A novel species of the marine cyanobacterium Acaryochloris with a unique pigment content and lifestyle.</title>
        <authorList>
            <person name="Partensky F."/>
            <person name="Six C."/>
            <person name="Ratin M."/>
            <person name="Garczarek L."/>
            <person name="Vaulot D."/>
            <person name="Probert I."/>
            <person name="Calteau A."/>
            <person name="Gourvil P."/>
            <person name="Marie D."/>
            <person name="Grebert T."/>
            <person name="Bouchier C."/>
            <person name="Le Panse S."/>
            <person name="Gachenot M."/>
            <person name="Rodriguez F."/>
            <person name="Garrido J.L."/>
        </authorList>
    </citation>
    <scope>NUCLEOTIDE SEQUENCE [LARGE SCALE GENOMIC DNA]</scope>
    <source>
        <strain evidence="1 2">RCC1774</strain>
    </source>
</reference>
<accession>A0A2W1JWU5</accession>
<evidence type="ECO:0008006" key="3">
    <source>
        <dbReference type="Google" id="ProtNLM"/>
    </source>
</evidence>
<dbReference type="PANTHER" id="PTHR34796:SF1">
    <property type="entry name" value="EXPRESSED PROTEIN"/>
    <property type="match status" value="1"/>
</dbReference>
<keyword evidence="2" id="KW-1185">Reference proteome</keyword>
<dbReference type="EMBL" id="PQWO01000002">
    <property type="protein sequence ID" value="PZD74845.1"/>
    <property type="molecule type" value="Genomic_DNA"/>
</dbReference>
<sequence length="150" mass="16711">MTDVMPEAFWRGVREFNRGDYYACHDTLEALWMVASDPPKSLYQGILQIAVACYHLGNQNWLGAVTLLGEGTRRLQSYKPTYAELDIEQLVVAGTALLTQLQEAGAEQLHLFTDAEQSSVKGSARLYLRMIADDSASDECFAKHRASAHN</sequence>
<comment type="caution">
    <text evidence="1">The sequence shown here is derived from an EMBL/GenBank/DDBJ whole genome shotgun (WGS) entry which is preliminary data.</text>
</comment>
<dbReference type="InterPro" id="IPR005500">
    <property type="entry name" value="DUF309"/>
</dbReference>
<protein>
    <recommendedName>
        <fullName evidence="3">DUF309 domain-containing protein</fullName>
    </recommendedName>
</protein>